<reference evidence="5" key="1">
    <citation type="journal article" date="2019" name="Int. J. Syst. Evol. Microbiol.">
        <title>The Global Catalogue of Microorganisms (GCM) 10K type strain sequencing project: providing services to taxonomists for standard genome sequencing and annotation.</title>
        <authorList>
            <consortium name="The Broad Institute Genomics Platform"/>
            <consortium name="The Broad Institute Genome Sequencing Center for Infectious Disease"/>
            <person name="Wu L."/>
            <person name="Ma J."/>
        </authorList>
    </citation>
    <scope>NUCLEOTIDE SEQUENCE [LARGE SCALE GENOMIC DNA]</scope>
    <source>
        <strain evidence="5">TBRC 4489</strain>
    </source>
</reference>
<organism evidence="4 5">
    <name type="scientific">Planomonospora corallina</name>
    <dbReference type="NCBI Taxonomy" id="1806052"/>
    <lineage>
        <taxon>Bacteria</taxon>
        <taxon>Bacillati</taxon>
        <taxon>Actinomycetota</taxon>
        <taxon>Actinomycetes</taxon>
        <taxon>Streptosporangiales</taxon>
        <taxon>Streptosporangiaceae</taxon>
        <taxon>Planomonospora</taxon>
    </lineage>
</organism>
<dbReference type="Pfam" id="PF00668">
    <property type="entry name" value="Condensation"/>
    <property type="match status" value="1"/>
</dbReference>
<dbReference type="InterPro" id="IPR000873">
    <property type="entry name" value="AMP-dep_synth/lig_dom"/>
</dbReference>
<keyword evidence="5" id="KW-1185">Reference proteome</keyword>
<evidence type="ECO:0000259" key="3">
    <source>
        <dbReference type="Pfam" id="PF00668"/>
    </source>
</evidence>
<dbReference type="PROSITE" id="PS00455">
    <property type="entry name" value="AMP_BINDING"/>
    <property type="match status" value="1"/>
</dbReference>
<dbReference type="PANTHER" id="PTHR45527:SF14">
    <property type="entry name" value="PLIPASTATIN SYNTHASE SUBUNIT B"/>
    <property type="match status" value="1"/>
</dbReference>
<sequence length="472" mass="50035">MARHPLFQVMLVLQNTPAATLDLDGLSVALEPFVPETAKFDLQLTLAEDPSGGLTGGLEYAADLFDRETAEDIAARFVRLLRAAVADPGTRIGQLDILDETERETILGDWAGTGGTPPATTIVEEFAARVAAAPEAVAVVCGDEALTYAELDARAQALARRLAWLGVGPERFVALVVPRSVELVVAVLGVLKAGGAYVPVDPSYPADRVAFMVQDAAPMAVVVAGGLEGVVGGGLPVVVLEDGGVSCRILPGRDGPAGEDSPREGALLPPAGEDGVPESPLPEPLPEHPAYVIFTSGSTGRPKGVVVTHASVTRLLSSTREWFGFGPQDVWTLFHSYAFDFSVWELWGALLFGGRLVVVPFEVSRSPEDFLGLLERERVTVLNQTPSAFYQLPPGARELGDLRYVIFGGEALEVSRLAGWHGRGVSLVNMYGITETTVHVTYAPLEPDSPAGLIGVGIADLRLYVLDAFLNP</sequence>
<dbReference type="RefSeq" id="WP_377293546.1">
    <property type="nucleotide sequence ID" value="NZ_JBHSBM010000045.1"/>
</dbReference>
<dbReference type="Pfam" id="PF00501">
    <property type="entry name" value="AMP-binding"/>
    <property type="match status" value="1"/>
</dbReference>
<comment type="caution">
    <text evidence="4">The sequence shown here is derived from an EMBL/GenBank/DDBJ whole genome shotgun (WGS) entry which is preliminary data.</text>
</comment>
<evidence type="ECO:0000259" key="2">
    <source>
        <dbReference type="Pfam" id="PF00501"/>
    </source>
</evidence>
<dbReference type="Gene3D" id="3.30.559.30">
    <property type="entry name" value="Nonribosomal peptide synthetase, condensation domain"/>
    <property type="match status" value="1"/>
</dbReference>
<evidence type="ECO:0000313" key="5">
    <source>
        <dbReference type="Proteomes" id="UP001595850"/>
    </source>
</evidence>
<dbReference type="EMBL" id="JBHSBM010000045">
    <property type="protein sequence ID" value="MFC4062436.1"/>
    <property type="molecule type" value="Genomic_DNA"/>
</dbReference>
<evidence type="ECO:0000256" key="1">
    <source>
        <dbReference type="SAM" id="MobiDB-lite"/>
    </source>
</evidence>
<dbReference type="InterPro" id="IPR001242">
    <property type="entry name" value="Condensation_dom"/>
</dbReference>
<name>A0ABV8IE65_9ACTN</name>
<feature type="domain" description="Condensation" evidence="3">
    <location>
        <begin position="2"/>
        <end position="107"/>
    </location>
</feature>
<accession>A0ABV8IE65</accession>
<feature type="domain" description="AMP-dependent synthetase/ligase" evidence="2">
    <location>
        <begin position="126"/>
        <end position="468"/>
    </location>
</feature>
<feature type="region of interest" description="Disordered" evidence="1">
    <location>
        <begin position="251"/>
        <end position="281"/>
    </location>
</feature>
<gene>
    <name evidence="4" type="ORF">ACFOWE_29400</name>
</gene>
<dbReference type="Proteomes" id="UP001595850">
    <property type="component" value="Unassembled WGS sequence"/>
</dbReference>
<dbReference type="Gene3D" id="3.40.50.980">
    <property type="match status" value="2"/>
</dbReference>
<dbReference type="SUPFAM" id="SSF56801">
    <property type="entry name" value="Acetyl-CoA synthetase-like"/>
    <property type="match status" value="1"/>
</dbReference>
<dbReference type="SUPFAM" id="SSF52777">
    <property type="entry name" value="CoA-dependent acyltransferases"/>
    <property type="match status" value="1"/>
</dbReference>
<feature type="non-terminal residue" evidence="4">
    <location>
        <position position="472"/>
    </location>
</feature>
<proteinExistence type="predicted"/>
<dbReference type="PANTHER" id="PTHR45527">
    <property type="entry name" value="NONRIBOSOMAL PEPTIDE SYNTHETASE"/>
    <property type="match status" value="1"/>
</dbReference>
<dbReference type="InterPro" id="IPR020845">
    <property type="entry name" value="AMP-binding_CS"/>
</dbReference>
<evidence type="ECO:0000313" key="4">
    <source>
        <dbReference type="EMBL" id="MFC4062436.1"/>
    </source>
</evidence>
<protein>
    <submittedName>
        <fullName evidence="4">AMP-binding protein</fullName>
    </submittedName>
</protein>